<keyword evidence="9" id="KW-1185">Reference proteome</keyword>
<evidence type="ECO:0000259" key="7">
    <source>
        <dbReference type="PROSITE" id="PS50900"/>
    </source>
</evidence>
<dbReference type="GO" id="GO:0005576">
    <property type="term" value="C:extracellular region"/>
    <property type="evidence" value="ECO:0007669"/>
    <property type="project" value="UniProtKB-SubCell"/>
</dbReference>
<name>A0A4Z2H791_9TELE</name>
<dbReference type="GO" id="GO:0004222">
    <property type="term" value="F:metalloendopeptidase activity"/>
    <property type="evidence" value="ECO:0007669"/>
    <property type="project" value="TreeGrafter"/>
</dbReference>
<dbReference type="PROSITE" id="PS50900">
    <property type="entry name" value="PLAC"/>
    <property type="match status" value="1"/>
</dbReference>
<dbReference type="CDD" id="cd00096">
    <property type="entry name" value="Ig"/>
    <property type="match status" value="2"/>
</dbReference>
<dbReference type="Gene3D" id="2.20.100.10">
    <property type="entry name" value="Thrombospondin type-1 (TSP1) repeat"/>
    <property type="match status" value="7"/>
</dbReference>
<comment type="caution">
    <text evidence="8">The sequence shown here is derived from an EMBL/GenBank/DDBJ whole genome shotgun (WGS) entry which is preliminary data.</text>
</comment>
<evidence type="ECO:0000259" key="6">
    <source>
        <dbReference type="PROSITE" id="PS50835"/>
    </source>
</evidence>
<dbReference type="AlphaFoldDB" id="A0A4Z2H791"/>
<protein>
    <submittedName>
        <fullName evidence="8">ADAMTS-like protein 3</fullName>
    </submittedName>
</protein>
<dbReference type="SUPFAM" id="SSF82895">
    <property type="entry name" value="TSP-1 type 1 repeat"/>
    <property type="match status" value="7"/>
</dbReference>
<comment type="subcellular location">
    <subcellularLocation>
        <location evidence="1">Secreted</location>
    </subcellularLocation>
</comment>
<dbReference type="PROSITE" id="PS50092">
    <property type="entry name" value="TSP1"/>
    <property type="match status" value="6"/>
</dbReference>
<keyword evidence="3" id="KW-0732">Signal</keyword>
<organism evidence="8 9">
    <name type="scientific">Liparis tanakae</name>
    <name type="common">Tanaka's snailfish</name>
    <dbReference type="NCBI Taxonomy" id="230148"/>
    <lineage>
        <taxon>Eukaryota</taxon>
        <taxon>Metazoa</taxon>
        <taxon>Chordata</taxon>
        <taxon>Craniata</taxon>
        <taxon>Vertebrata</taxon>
        <taxon>Euteleostomi</taxon>
        <taxon>Actinopterygii</taxon>
        <taxon>Neopterygii</taxon>
        <taxon>Teleostei</taxon>
        <taxon>Neoteleostei</taxon>
        <taxon>Acanthomorphata</taxon>
        <taxon>Eupercaria</taxon>
        <taxon>Perciformes</taxon>
        <taxon>Cottioidei</taxon>
        <taxon>Cottales</taxon>
        <taxon>Liparidae</taxon>
        <taxon>Liparis</taxon>
    </lineage>
</organism>
<dbReference type="EMBL" id="SRLO01000311">
    <property type="protein sequence ID" value="TNN61669.1"/>
    <property type="molecule type" value="Genomic_DNA"/>
</dbReference>
<evidence type="ECO:0000256" key="4">
    <source>
        <dbReference type="ARBA" id="ARBA00022737"/>
    </source>
</evidence>
<reference evidence="8 9" key="1">
    <citation type="submission" date="2019-03" db="EMBL/GenBank/DDBJ databases">
        <title>First draft genome of Liparis tanakae, snailfish: a comprehensive survey of snailfish specific genes.</title>
        <authorList>
            <person name="Kim W."/>
            <person name="Song I."/>
            <person name="Jeong J.-H."/>
            <person name="Kim D."/>
            <person name="Kim S."/>
            <person name="Ryu S."/>
            <person name="Song J.Y."/>
            <person name="Lee S.K."/>
        </authorList>
    </citation>
    <scope>NUCLEOTIDE SEQUENCE [LARGE SCALE GENOMIC DNA]</scope>
    <source>
        <tissue evidence="8">Muscle</tissue>
    </source>
</reference>
<dbReference type="GO" id="GO:0031012">
    <property type="term" value="C:extracellular matrix"/>
    <property type="evidence" value="ECO:0007669"/>
    <property type="project" value="TreeGrafter"/>
</dbReference>
<keyword evidence="2" id="KW-0964">Secreted</keyword>
<dbReference type="FunFam" id="2.20.100.10:FF:000005">
    <property type="entry name" value="ADAM metallopeptidase with thrombospondin type 1 motif 9"/>
    <property type="match status" value="1"/>
</dbReference>
<dbReference type="InterPro" id="IPR003598">
    <property type="entry name" value="Ig_sub2"/>
</dbReference>
<keyword evidence="5" id="KW-1015">Disulfide bond</keyword>
<keyword evidence="4" id="KW-0677">Repeat</keyword>
<dbReference type="InterPro" id="IPR050439">
    <property type="entry name" value="ADAMTS_ADAMTS-like"/>
</dbReference>
<evidence type="ECO:0000256" key="2">
    <source>
        <dbReference type="ARBA" id="ARBA00022525"/>
    </source>
</evidence>
<dbReference type="PROSITE" id="PS50835">
    <property type="entry name" value="IG_LIKE"/>
    <property type="match status" value="2"/>
</dbReference>
<dbReference type="SMART" id="SM00409">
    <property type="entry name" value="IG"/>
    <property type="match status" value="2"/>
</dbReference>
<dbReference type="SMART" id="SM00209">
    <property type="entry name" value="TSP1"/>
    <property type="match status" value="7"/>
</dbReference>
<dbReference type="FunFam" id="2.20.100.10:FF:000009">
    <property type="entry name" value="ADAMTS-like protein 3 isoform A"/>
    <property type="match status" value="1"/>
</dbReference>
<dbReference type="Pfam" id="PF08686">
    <property type="entry name" value="PLAC"/>
    <property type="match status" value="1"/>
</dbReference>
<dbReference type="PANTHER" id="PTHR13723:SF281">
    <property type="entry name" value="PAPILIN"/>
    <property type="match status" value="1"/>
</dbReference>
<dbReference type="OrthoDB" id="5948003at2759"/>
<evidence type="ECO:0000256" key="5">
    <source>
        <dbReference type="ARBA" id="ARBA00023157"/>
    </source>
</evidence>
<dbReference type="SMART" id="SM00408">
    <property type="entry name" value="IGc2"/>
    <property type="match status" value="2"/>
</dbReference>
<evidence type="ECO:0000256" key="3">
    <source>
        <dbReference type="ARBA" id="ARBA00022729"/>
    </source>
</evidence>
<dbReference type="InterPro" id="IPR010909">
    <property type="entry name" value="PLAC"/>
</dbReference>
<evidence type="ECO:0000313" key="8">
    <source>
        <dbReference type="EMBL" id="TNN61669.1"/>
    </source>
</evidence>
<dbReference type="Pfam" id="PF19030">
    <property type="entry name" value="TSP1_ADAMTS"/>
    <property type="match status" value="7"/>
</dbReference>
<dbReference type="FunFam" id="2.60.40.10:FF:000487">
    <property type="entry name" value="ADAMTS-like 3 isoform 1"/>
    <property type="match status" value="1"/>
</dbReference>
<dbReference type="GO" id="GO:0006508">
    <property type="term" value="P:proteolysis"/>
    <property type="evidence" value="ECO:0007669"/>
    <property type="project" value="TreeGrafter"/>
</dbReference>
<dbReference type="Proteomes" id="UP000314294">
    <property type="component" value="Unassembled WGS sequence"/>
</dbReference>
<sequence>MLSFLDSYDLMTFWIPVSYTLNGLLYFVSCSDGFKEVLPYDQFQPLPRWEQGPWTQCSVSCGQGGGWQVCSVLCVEEDTQGQFSQVEEWKCTHSPRPITQQICNTFACPQWVAMEWSQCTVTCGHGLRYRVVLCIDHRGQHIGGCEASLKPHVKEDCLVPIACHKPRESLPVEAKVPWLKQSHELEEQRTATENPTFVPGPWSACSTTCGPGRQNREVKCQVLLSFTKTEVDLPEEECGEERPQLEKSCNHGTCIKVPYTSADLQEHAILNIKTKELYSWDYRGFTVCSATCAAGKQTAVVRCVNRKQSEEVEDSLCDSSSKPQVMIRICYPKPCPPRWEVTAWTSCSASCGVGIQTRSVFCMRLLSVDQQDILTVSEDECKEYKPAILQPCNQVDCPPAWETELWQQCSQSCGGGVQVRKVYCKQLLSTGAKRRLGDRPCWGEKPATNRNCCNIDCLPYLSEGEWGKCSVSCGLGIQRRVPLCRQWTAVGNQVTLARELCSGLPSPPLVQTCRMMACPKKEMRPKEIQKVLVKNQVRQTLGRQPKRRGYEEGVKQCPQFLGMYKIYIQTRKEKRLHLTVGGHAYLLPNTTLVIKCPIRRFPKANIRWLKDGRPLPSSKHLGVTKFGSLKIHFLTAEDIGVYKCVAGPASDIFTLQLIGGDSKLTGRLSTASPPRWDYMLPGCHWHHSGMEPIWPGISLSLLPPGNHEALLQPQVRERLINITLKADRGEIQQEQASYLISSLLTHMSASQLWTITPGGGGQAKDKMPNWSERSSLETYANRPVINRQQQTQLLAFQKNINISIGHSTHLTNTTQSVTIRCPAKGFPPPKISWTKDGALLRHTDRVSWDIAEGLHIIQPRLSDRGHYKCIATNTHGSDSETSQLLVAGCPVLAHHKLPVMWDYNNLTLKEVSSPEPTEGSGPEQGLQYRMLLDARGAVKTLIAAACERTSRPSSSEQCTANDCPTWVASAWGKSRRVDCVYRRSGRTLADHHCVWLQQPPTWQHCNTPSCGSECKDTTQYCSVVKRLKLCYLDMYKQRCCGSCSQDSDSPSEQPQPHDIL</sequence>
<dbReference type="Pfam" id="PF07679">
    <property type="entry name" value="I-set"/>
    <property type="match status" value="1"/>
</dbReference>
<dbReference type="GO" id="GO:0030198">
    <property type="term" value="P:extracellular matrix organization"/>
    <property type="evidence" value="ECO:0007669"/>
    <property type="project" value="TreeGrafter"/>
</dbReference>
<dbReference type="InterPro" id="IPR013783">
    <property type="entry name" value="Ig-like_fold"/>
</dbReference>
<dbReference type="PANTHER" id="PTHR13723">
    <property type="entry name" value="ADAMTS A DISINTEGRIN AND METALLOPROTEASE WITH THROMBOSPONDIN MOTIFS PROTEASE"/>
    <property type="match status" value="1"/>
</dbReference>
<evidence type="ECO:0000256" key="1">
    <source>
        <dbReference type="ARBA" id="ARBA00004613"/>
    </source>
</evidence>
<dbReference type="InterPro" id="IPR003599">
    <property type="entry name" value="Ig_sub"/>
</dbReference>
<dbReference type="InterPro" id="IPR036383">
    <property type="entry name" value="TSP1_rpt_sf"/>
</dbReference>
<feature type="domain" description="Ig-like" evidence="6">
    <location>
        <begin position="783"/>
        <end position="887"/>
    </location>
</feature>
<gene>
    <name evidence="8" type="primary">ADAMTSL3_1</name>
    <name evidence="8" type="ORF">EYF80_028099</name>
</gene>
<accession>A0A4Z2H791</accession>
<feature type="domain" description="Ig-like" evidence="6">
    <location>
        <begin position="558"/>
        <end position="654"/>
    </location>
</feature>
<dbReference type="InterPro" id="IPR036179">
    <property type="entry name" value="Ig-like_dom_sf"/>
</dbReference>
<dbReference type="InterPro" id="IPR000884">
    <property type="entry name" value="TSP1_rpt"/>
</dbReference>
<dbReference type="Pfam" id="PF13927">
    <property type="entry name" value="Ig_3"/>
    <property type="match status" value="1"/>
</dbReference>
<dbReference type="InterPro" id="IPR007110">
    <property type="entry name" value="Ig-like_dom"/>
</dbReference>
<dbReference type="SUPFAM" id="SSF48726">
    <property type="entry name" value="Immunoglobulin"/>
    <property type="match status" value="2"/>
</dbReference>
<feature type="domain" description="PLAC" evidence="7">
    <location>
        <begin position="1010"/>
        <end position="1047"/>
    </location>
</feature>
<evidence type="ECO:0000313" key="9">
    <source>
        <dbReference type="Proteomes" id="UP000314294"/>
    </source>
</evidence>
<dbReference type="InterPro" id="IPR013098">
    <property type="entry name" value="Ig_I-set"/>
</dbReference>
<proteinExistence type="predicted"/>
<dbReference type="Gene3D" id="2.60.40.10">
    <property type="entry name" value="Immunoglobulins"/>
    <property type="match status" value="2"/>
</dbReference>